<dbReference type="AlphaFoldDB" id="A0A317E8Q4"/>
<gene>
    <name evidence="1" type="ORF">DKG74_11090</name>
</gene>
<sequence>MTVTFRRELAGSVAELVFDAPTAAAVFARGDALWFVFDRAGAEAARVAGSPLAELGAILPLDVPGGSGFRLSGPAVPPQVSGDGTNWRFLFAPAAQPPATPLVASPGADAEGRMRLVARIPGIRPPVQIPDPDIGDRLTVVPVAQPGAGVVVGARLPELELLPTAQGLAFAPLSDDVVASAEGDDLTIGRAGGGLTLSDVVPAPSSVPRALGEKVEGGLDVGAWSVPGETEATRSRLEREAALAAPTAKTERRMALGRFLVANGYGAEAIGVAEILASDDPAVAETPAFRLMRGIALAMQERHGDALADLKVPALEFAADAALWRGYALASTGAKREAYKAFGAGMGAIAHFPPRYQERLLAAIGDAALAADDVRAASEAAASLSARATTKAGKARALALEGRVAVRRSDAVAARAAFEAALATGERVARVDAEMGLIELGLADGSLSRGDAIARLDRLRYVWRGDEKELAVLRRLADLQLAEGQWRDGLQTLRLAEKLFPKDPGVDALRDTEKAAFRRLFLGGAADALPPVQAVALYFDFRDLTPLGPDGDDMIRKLSDRLVQVDLLDQAKTLLSHQVENRLQGIPRSRVAARLALLHLLDHEPAKAMQVLDATEQPVLPETTARLRRLLRARALADLGKAADARTLLAADPSLEAARLGAEIAWQARDWTGAALYMGRLLDGRKPPEHGAPVPEDESLVLRLSVARTLTADAAGLKQLATLWGPAMAQSKSADAFAMLTGNADPSAIVTRNLAQTMANTGAGGNFLGELRTRLASGEGLGD</sequence>
<dbReference type="EMBL" id="QGLE01000005">
    <property type="protein sequence ID" value="PWR22952.1"/>
    <property type="molecule type" value="Genomic_DNA"/>
</dbReference>
<keyword evidence="2" id="KW-1185">Reference proteome</keyword>
<dbReference type="Proteomes" id="UP000245461">
    <property type="component" value="Unassembled WGS sequence"/>
</dbReference>
<evidence type="ECO:0000313" key="2">
    <source>
        <dbReference type="Proteomes" id="UP000245461"/>
    </source>
</evidence>
<organism evidence="1 2">
    <name type="scientific">Zavarzinia aquatilis</name>
    <dbReference type="NCBI Taxonomy" id="2211142"/>
    <lineage>
        <taxon>Bacteria</taxon>
        <taxon>Pseudomonadati</taxon>
        <taxon>Pseudomonadota</taxon>
        <taxon>Alphaproteobacteria</taxon>
        <taxon>Rhodospirillales</taxon>
        <taxon>Zavarziniaceae</taxon>
        <taxon>Zavarzinia</taxon>
    </lineage>
</organism>
<accession>A0A317E8Q4</accession>
<comment type="caution">
    <text evidence="1">The sequence shown here is derived from an EMBL/GenBank/DDBJ whole genome shotgun (WGS) entry which is preliminary data.</text>
</comment>
<evidence type="ECO:0000313" key="1">
    <source>
        <dbReference type="EMBL" id="PWR22952.1"/>
    </source>
</evidence>
<name>A0A317E8Q4_9PROT</name>
<proteinExistence type="predicted"/>
<dbReference type="InterPro" id="IPR011990">
    <property type="entry name" value="TPR-like_helical_dom_sf"/>
</dbReference>
<protein>
    <submittedName>
        <fullName evidence="1">Uncharacterized protein</fullName>
    </submittedName>
</protein>
<dbReference type="Gene3D" id="1.25.40.10">
    <property type="entry name" value="Tetratricopeptide repeat domain"/>
    <property type="match status" value="1"/>
</dbReference>
<dbReference type="SUPFAM" id="SSF48452">
    <property type="entry name" value="TPR-like"/>
    <property type="match status" value="1"/>
</dbReference>
<reference evidence="1 2" key="1">
    <citation type="submission" date="2018-05" db="EMBL/GenBank/DDBJ databases">
        <title>Zavarzinia sp. HR-AS.</title>
        <authorList>
            <person name="Lee Y."/>
            <person name="Jeon C.O."/>
        </authorList>
    </citation>
    <scope>NUCLEOTIDE SEQUENCE [LARGE SCALE GENOMIC DNA]</scope>
    <source>
        <strain evidence="1 2">HR-AS</strain>
    </source>
</reference>